<comment type="cofactor">
    <cofactor evidence="5">
        <name>Mg(2+)</name>
        <dbReference type="ChEBI" id="CHEBI:18420"/>
    </cofactor>
</comment>
<dbReference type="Gene3D" id="3.50.30.40">
    <property type="entry name" value="Ribonuclease E inhibitor RraA/RraA-like"/>
    <property type="match status" value="1"/>
</dbReference>
<accession>A0A2T4JQT7</accession>
<protein>
    <recommendedName>
        <fullName evidence="2">Putative 4-hydroxy-4-methyl-2-oxoglutarate aldolase</fullName>
    </recommendedName>
    <alternativeName>
        <fullName evidence="3">Regulator of ribonuclease activity homolog</fullName>
    </alternativeName>
    <alternativeName>
        <fullName evidence="4">RraA-like protein</fullName>
    </alternativeName>
</protein>
<comment type="caution">
    <text evidence="6">The sequence shown here is derived from an EMBL/GenBank/DDBJ whole genome shotgun (WGS) entry which is preliminary data.</text>
</comment>
<keyword evidence="5" id="KW-0479">Metal-binding</keyword>
<gene>
    <name evidence="6" type="ORF">C5F48_18365</name>
</gene>
<feature type="binding site" evidence="5">
    <location>
        <position position="105"/>
    </location>
    <ligand>
        <name>Mg(2+)</name>
        <dbReference type="ChEBI" id="CHEBI:18420"/>
    </ligand>
</feature>
<dbReference type="GO" id="GO:0046872">
    <property type="term" value="F:metal ion binding"/>
    <property type="evidence" value="ECO:0007669"/>
    <property type="project" value="UniProtKB-KW"/>
</dbReference>
<dbReference type="AlphaFoldDB" id="A0A2T4JQT7"/>
<feature type="binding site" evidence="5">
    <location>
        <begin position="82"/>
        <end position="85"/>
    </location>
    <ligand>
        <name>substrate</name>
    </ligand>
</feature>
<reference evidence="6 7" key="1">
    <citation type="submission" date="2018-03" db="EMBL/GenBank/DDBJ databases">
        <title>Cereibacter changlensis.</title>
        <authorList>
            <person name="Meyer T.E."/>
            <person name="Miller S."/>
            <person name="Lodha T."/>
            <person name="Gandham S."/>
            <person name="Chintalapati S."/>
            <person name="Chintalapati V.R."/>
        </authorList>
    </citation>
    <scope>NUCLEOTIDE SEQUENCE [LARGE SCALE GENOMIC DNA]</scope>
    <source>
        <strain evidence="6 7">JA139</strain>
    </source>
</reference>
<dbReference type="EMBL" id="PZKG01000119">
    <property type="protein sequence ID" value="PTE20282.1"/>
    <property type="molecule type" value="Genomic_DNA"/>
</dbReference>
<dbReference type="InterPro" id="IPR005493">
    <property type="entry name" value="RraA/RraA-like"/>
</dbReference>
<sequence length="206" mass="20904">MSMFARLAALGSATLGEAWPGARILADPPRPLAPEMALAGRALPLSCRPGDNLALHRAIAAAEPGDVLVLDYGGDCGTGPFGEIMALACQLRGIAGLVTDGAVRDSRQIVGLGLPVFARGLAIRGTTKTDTGRVGAAVTLGGTEIRPGDIIVADADGIVVLPAAEAGAALAAAEARAEKEAGIIARLRAGETTLQIMGLEQQEHRT</sequence>
<evidence type="ECO:0000256" key="2">
    <source>
        <dbReference type="ARBA" id="ARBA00016549"/>
    </source>
</evidence>
<evidence type="ECO:0000313" key="6">
    <source>
        <dbReference type="EMBL" id="PTE20282.1"/>
    </source>
</evidence>
<dbReference type="PANTHER" id="PTHR33254">
    <property type="entry name" value="4-HYDROXY-4-METHYL-2-OXOGLUTARATE ALDOLASE 3-RELATED"/>
    <property type="match status" value="1"/>
</dbReference>
<keyword evidence="7" id="KW-1185">Reference proteome</keyword>
<dbReference type="Pfam" id="PF03737">
    <property type="entry name" value="RraA-like"/>
    <property type="match status" value="1"/>
</dbReference>
<proteinExistence type="predicted"/>
<evidence type="ECO:0000256" key="1">
    <source>
        <dbReference type="ARBA" id="ARBA00001968"/>
    </source>
</evidence>
<dbReference type="OrthoDB" id="9812532at2"/>
<dbReference type="CDD" id="cd16841">
    <property type="entry name" value="RraA_family"/>
    <property type="match status" value="1"/>
</dbReference>
<evidence type="ECO:0000256" key="4">
    <source>
        <dbReference type="ARBA" id="ARBA00030169"/>
    </source>
</evidence>
<dbReference type="SUPFAM" id="SSF89562">
    <property type="entry name" value="RraA-like"/>
    <property type="match status" value="1"/>
</dbReference>
<evidence type="ECO:0000256" key="5">
    <source>
        <dbReference type="PIRSR" id="PIRSR605493-1"/>
    </source>
</evidence>
<name>A0A2T4JQT7_9RHOB</name>
<evidence type="ECO:0000256" key="3">
    <source>
        <dbReference type="ARBA" id="ARBA00029596"/>
    </source>
</evidence>
<dbReference type="GO" id="GO:0032259">
    <property type="term" value="P:methylation"/>
    <property type="evidence" value="ECO:0007669"/>
    <property type="project" value="UniProtKB-KW"/>
</dbReference>
<keyword evidence="6" id="KW-0808">Transferase</keyword>
<dbReference type="InterPro" id="IPR036704">
    <property type="entry name" value="RraA/RraA-like_sf"/>
</dbReference>
<organism evidence="6 7">
    <name type="scientific">Cereibacter changlensis JA139</name>
    <dbReference type="NCBI Taxonomy" id="1188249"/>
    <lineage>
        <taxon>Bacteria</taxon>
        <taxon>Pseudomonadati</taxon>
        <taxon>Pseudomonadota</taxon>
        <taxon>Alphaproteobacteria</taxon>
        <taxon>Rhodobacterales</taxon>
        <taxon>Paracoccaceae</taxon>
        <taxon>Cereibacter</taxon>
    </lineage>
</organism>
<dbReference type="PANTHER" id="PTHR33254:SF4">
    <property type="entry name" value="4-HYDROXY-4-METHYL-2-OXOGLUTARATE ALDOLASE 3-RELATED"/>
    <property type="match status" value="1"/>
</dbReference>
<comment type="cofactor">
    <cofactor evidence="1">
        <name>a divalent metal cation</name>
        <dbReference type="ChEBI" id="CHEBI:60240"/>
    </cofactor>
</comment>
<dbReference type="Proteomes" id="UP000241010">
    <property type="component" value="Unassembled WGS sequence"/>
</dbReference>
<keyword evidence="6" id="KW-0489">Methyltransferase</keyword>
<feature type="binding site" evidence="5">
    <location>
        <position position="104"/>
    </location>
    <ligand>
        <name>substrate</name>
    </ligand>
</feature>
<evidence type="ECO:0000313" key="7">
    <source>
        <dbReference type="Proteomes" id="UP000241010"/>
    </source>
</evidence>
<dbReference type="GO" id="GO:0008168">
    <property type="term" value="F:methyltransferase activity"/>
    <property type="evidence" value="ECO:0007669"/>
    <property type="project" value="UniProtKB-KW"/>
</dbReference>
<keyword evidence="5" id="KW-0460">Magnesium</keyword>